<evidence type="ECO:0000256" key="3">
    <source>
        <dbReference type="ARBA" id="ARBA00023015"/>
    </source>
</evidence>
<protein>
    <recommendedName>
        <fullName evidence="7">Velvet domain-containing protein</fullName>
    </recommendedName>
</protein>
<evidence type="ECO:0000259" key="7">
    <source>
        <dbReference type="PROSITE" id="PS51821"/>
    </source>
</evidence>
<feature type="compositionally biased region" description="Polar residues" evidence="6">
    <location>
        <begin position="59"/>
        <end position="68"/>
    </location>
</feature>
<feature type="compositionally biased region" description="Polar residues" evidence="6">
    <location>
        <begin position="185"/>
        <end position="216"/>
    </location>
</feature>
<dbReference type="InterPro" id="IPR038491">
    <property type="entry name" value="Velvet_dom_sf"/>
</dbReference>
<comment type="caution">
    <text evidence="8">The sequence shown here is derived from an EMBL/GenBank/DDBJ whole genome shotgun (WGS) entry which is preliminary data.</text>
</comment>
<dbReference type="InterPro" id="IPR037525">
    <property type="entry name" value="Velvet_dom"/>
</dbReference>
<keyword evidence="9" id="KW-1185">Reference proteome</keyword>
<dbReference type="Gene3D" id="2.60.40.3960">
    <property type="entry name" value="Velvet domain"/>
    <property type="match status" value="1"/>
</dbReference>
<comment type="subcellular location">
    <subcellularLocation>
        <location evidence="1">Nucleus</location>
    </subcellularLocation>
</comment>
<feature type="compositionally biased region" description="Polar residues" evidence="6">
    <location>
        <begin position="122"/>
        <end position="139"/>
    </location>
</feature>
<evidence type="ECO:0000256" key="2">
    <source>
        <dbReference type="ARBA" id="ARBA00022969"/>
    </source>
</evidence>
<feature type="domain" description="Velvet" evidence="7">
    <location>
        <begin position="226"/>
        <end position="408"/>
    </location>
</feature>
<dbReference type="PROSITE" id="PS51821">
    <property type="entry name" value="VELVET"/>
    <property type="match status" value="1"/>
</dbReference>
<dbReference type="Proteomes" id="UP001600888">
    <property type="component" value="Unassembled WGS sequence"/>
</dbReference>
<organism evidence="8 9">
    <name type="scientific">Diaporthe vaccinii</name>
    <dbReference type="NCBI Taxonomy" id="105482"/>
    <lineage>
        <taxon>Eukaryota</taxon>
        <taxon>Fungi</taxon>
        <taxon>Dikarya</taxon>
        <taxon>Ascomycota</taxon>
        <taxon>Pezizomycotina</taxon>
        <taxon>Sordariomycetes</taxon>
        <taxon>Sordariomycetidae</taxon>
        <taxon>Diaporthales</taxon>
        <taxon>Diaporthaceae</taxon>
        <taxon>Diaporthe</taxon>
        <taxon>Diaporthe eres species complex</taxon>
    </lineage>
</organism>
<evidence type="ECO:0000256" key="1">
    <source>
        <dbReference type="ARBA" id="ARBA00004123"/>
    </source>
</evidence>
<accession>A0ABR4F4P7</accession>
<keyword evidence="4" id="KW-0804">Transcription</keyword>
<feature type="region of interest" description="Disordered" evidence="6">
    <location>
        <begin position="109"/>
        <end position="140"/>
    </location>
</feature>
<feature type="compositionally biased region" description="Basic and acidic residues" evidence="6">
    <location>
        <begin position="409"/>
        <end position="419"/>
    </location>
</feature>
<proteinExistence type="predicted"/>
<keyword evidence="2" id="KW-0749">Sporulation</keyword>
<dbReference type="PANTHER" id="PTHR33572:SF17">
    <property type="entry name" value="SEXUAL DEVELOPMENT REGULATOR VELC"/>
    <property type="match status" value="1"/>
</dbReference>
<feature type="region of interest" description="Disordered" evidence="6">
    <location>
        <begin position="404"/>
        <end position="445"/>
    </location>
</feature>
<dbReference type="EMBL" id="JBAWTH010000012">
    <property type="protein sequence ID" value="KAL2289681.1"/>
    <property type="molecule type" value="Genomic_DNA"/>
</dbReference>
<name>A0ABR4F4P7_9PEZI</name>
<evidence type="ECO:0000313" key="9">
    <source>
        <dbReference type="Proteomes" id="UP001600888"/>
    </source>
</evidence>
<evidence type="ECO:0000256" key="5">
    <source>
        <dbReference type="ARBA" id="ARBA00023242"/>
    </source>
</evidence>
<dbReference type="PANTHER" id="PTHR33572">
    <property type="entry name" value="SPORE DEVELOPMENT REGULATOR VOSA"/>
    <property type="match status" value="1"/>
</dbReference>
<dbReference type="EMBL" id="JBAWTH010000012">
    <property type="protein sequence ID" value="KAL2289682.1"/>
    <property type="molecule type" value="Genomic_DNA"/>
</dbReference>
<gene>
    <name evidence="8" type="ORF">FJTKL_01915</name>
</gene>
<keyword evidence="3" id="KW-0805">Transcription regulation</keyword>
<evidence type="ECO:0000313" key="8">
    <source>
        <dbReference type="EMBL" id="KAL2289681.1"/>
    </source>
</evidence>
<feature type="region of interest" description="Disordered" evidence="6">
    <location>
        <begin position="180"/>
        <end position="216"/>
    </location>
</feature>
<evidence type="ECO:0000256" key="6">
    <source>
        <dbReference type="SAM" id="MobiDB-lite"/>
    </source>
</evidence>
<keyword evidence="5" id="KW-0539">Nucleus</keyword>
<dbReference type="InterPro" id="IPR021740">
    <property type="entry name" value="Velvet"/>
</dbReference>
<feature type="region of interest" description="Disordered" evidence="6">
    <location>
        <begin position="59"/>
        <end position="95"/>
    </location>
</feature>
<evidence type="ECO:0000256" key="4">
    <source>
        <dbReference type="ARBA" id="ARBA00023163"/>
    </source>
</evidence>
<sequence>MSAVAGARITPHDLDIRMVETMTSPWNQWPASGMPKPGFYSDFKPTSPNDRRLARIDTSPSFALSNPPLQHPASSLAPRRESFHSSHASTPSPLEWPSPTFLPSYNFSRTLSTAPRGPQYDVHSSPTQHSSMVNESSENALPRVSRIQDICTVPGAAGNYVPANLPQSLDRDATASRAEGLIPTTRPTWPTQTAQASGPTVSESQTPRQQSKSVTVRSLLNDDRMSSELKYDLCLRQQPANARSCGLGDRDRRVVDPPPILQLNIDAPWLSRQEISRKLRTPSYVVHCSIWSPDGEEDMSGMPDDYTRQKRLMGNLVASPFVGFDERGEEGCFFCFPDISCRTPGRYRLKFVLVVLEWPLRPNAKSMIRAELLSDVFQTYSAKEFPGMLESSALAKALKHQGCNIPTKKGNDKTGKRDDSEENSGGEDSPRKRARNNSLRARCRL</sequence>
<dbReference type="Pfam" id="PF11754">
    <property type="entry name" value="Velvet"/>
    <property type="match status" value="2"/>
</dbReference>
<reference evidence="8 9" key="1">
    <citation type="submission" date="2024-03" db="EMBL/GenBank/DDBJ databases">
        <title>A high-quality draft genome sequence of Diaporthe vaccinii, a causative agent of upright dieback and viscid rot disease in cranberry plants.</title>
        <authorList>
            <person name="Sarrasin M."/>
            <person name="Lang B.F."/>
            <person name="Burger G."/>
        </authorList>
    </citation>
    <scope>NUCLEOTIDE SEQUENCE [LARGE SCALE GENOMIC DNA]</scope>
    <source>
        <strain evidence="8 9">IS7</strain>
    </source>
</reference>